<feature type="domain" description="Tetrahydrofolate dehydrogenase/cyclohydrolase NAD(P)-binding" evidence="9">
    <location>
        <begin position="158"/>
        <end position="313"/>
    </location>
</feature>
<dbReference type="SUPFAM" id="SSF53223">
    <property type="entry name" value="Aminoacid dehydrogenase-like, N-terminal domain"/>
    <property type="match status" value="1"/>
</dbReference>
<evidence type="ECO:0000256" key="3">
    <source>
        <dbReference type="ARBA" id="ARBA00022563"/>
    </source>
</evidence>
<dbReference type="KEGG" id="clec:106660816"/>
<dbReference type="EnsemblMetazoa" id="XM_014383765.2">
    <property type="protein sequence ID" value="XP_014239251.1"/>
    <property type="gene ID" value="LOC106660816"/>
</dbReference>
<dbReference type="InterPro" id="IPR020630">
    <property type="entry name" value="THF_DH/CycHdrlase_cat_dom"/>
</dbReference>
<evidence type="ECO:0000313" key="11">
    <source>
        <dbReference type="Proteomes" id="UP000494040"/>
    </source>
</evidence>
<dbReference type="SUPFAM" id="SSF51735">
    <property type="entry name" value="NAD(P)-binding Rossmann-fold domains"/>
    <property type="match status" value="1"/>
</dbReference>
<evidence type="ECO:0000256" key="7">
    <source>
        <dbReference type="ARBA" id="ARBA00036357"/>
    </source>
</evidence>
<evidence type="ECO:0000256" key="5">
    <source>
        <dbReference type="ARBA" id="ARBA00023002"/>
    </source>
</evidence>
<sequence length="319" mass="34973">MSIIFRRLVGVPNIHNVRLSCTVFDGKEASKSILDSLKLRVQEWVSVGNRPPQLSVVLVGDDPASLAYIRIKTRVAKEVGIGSNIIKLSTETNQNDLINIIEVLNKDRNVDGILVQLPLPSHLNQHIINNSINPTKDVDGFTQVNMGRLCMNSALFVPCTAMAVVKIIEQIGIETKGKHALVCSRSKHVGLPIVLMLHSSRFAEGMEGLNMTTTLCHRHTPKEQLKSIAQKADFIISATGLPRMFTSDMIKEEAVVIDVGMTRKCEDSKVTFVGDVDFDDVKQKASFITPVPGGVGPMTVSFLMENTLKAAKVNSDCKN</sequence>
<evidence type="ECO:0000256" key="1">
    <source>
        <dbReference type="ARBA" id="ARBA00011738"/>
    </source>
</evidence>
<accession>A0A8I6R5S4</accession>
<feature type="domain" description="Tetrahydrofolate dehydrogenase/cyclohydrolase catalytic" evidence="8">
    <location>
        <begin position="25"/>
        <end position="139"/>
    </location>
</feature>
<dbReference type="PROSITE" id="PS00767">
    <property type="entry name" value="THF_DHG_CYH_2"/>
    <property type="match status" value="1"/>
</dbReference>
<dbReference type="Pfam" id="PF00763">
    <property type="entry name" value="THF_DHG_CYH"/>
    <property type="match status" value="1"/>
</dbReference>
<dbReference type="Gene3D" id="3.40.50.720">
    <property type="entry name" value="NAD(P)-binding Rossmann-like Domain"/>
    <property type="match status" value="1"/>
</dbReference>
<dbReference type="Gene3D" id="3.40.50.10860">
    <property type="entry name" value="Leucine Dehydrogenase, chain A, domain 1"/>
    <property type="match status" value="1"/>
</dbReference>
<keyword evidence="3" id="KW-0554">One-carbon metabolism</keyword>
<gene>
    <name evidence="10" type="primary">106660816</name>
</gene>
<dbReference type="HAMAP" id="MF_01576">
    <property type="entry name" value="THF_DHG_CYH"/>
    <property type="match status" value="1"/>
</dbReference>
<comment type="subunit">
    <text evidence="1">Homodimer.</text>
</comment>
<dbReference type="GO" id="GO:0004488">
    <property type="term" value="F:methylenetetrahydrofolate dehydrogenase (NADP+) activity"/>
    <property type="evidence" value="ECO:0007669"/>
    <property type="project" value="InterPro"/>
</dbReference>
<dbReference type="InterPro" id="IPR000672">
    <property type="entry name" value="THF_DH/CycHdrlase"/>
</dbReference>
<dbReference type="AlphaFoldDB" id="A0A8I6R5S4"/>
<dbReference type="InterPro" id="IPR020867">
    <property type="entry name" value="THF_DH/CycHdrlase_CS"/>
</dbReference>
<dbReference type="Proteomes" id="UP000494040">
    <property type="component" value="Unassembled WGS sequence"/>
</dbReference>
<dbReference type="EC" id="3.5.4.9" evidence="2"/>
<dbReference type="PROSITE" id="PS00766">
    <property type="entry name" value="THF_DHG_CYH_1"/>
    <property type="match status" value="1"/>
</dbReference>
<evidence type="ECO:0000259" key="9">
    <source>
        <dbReference type="Pfam" id="PF02882"/>
    </source>
</evidence>
<dbReference type="GO" id="GO:0005739">
    <property type="term" value="C:mitochondrion"/>
    <property type="evidence" value="ECO:0007669"/>
    <property type="project" value="TreeGrafter"/>
</dbReference>
<dbReference type="GO" id="GO:0004487">
    <property type="term" value="F:methylenetetrahydrofolate dehydrogenase (NAD+) activity"/>
    <property type="evidence" value="ECO:0007669"/>
    <property type="project" value="TreeGrafter"/>
</dbReference>
<dbReference type="InterPro" id="IPR020631">
    <property type="entry name" value="THF_DH/CycHdrlase_NAD-bd_dom"/>
</dbReference>
<keyword evidence="11" id="KW-1185">Reference proteome</keyword>
<proteinExistence type="inferred from homology"/>
<dbReference type="PRINTS" id="PR00085">
    <property type="entry name" value="THFDHDRGNASE"/>
</dbReference>
<evidence type="ECO:0000256" key="2">
    <source>
        <dbReference type="ARBA" id="ARBA00012776"/>
    </source>
</evidence>
<comment type="catalytic activity">
    <reaction evidence="7">
        <text>(6R)-5,10-methenyltetrahydrofolate + H2O = (6R)-10-formyltetrahydrofolate + H(+)</text>
        <dbReference type="Rhea" id="RHEA:23700"/>
        <dbReference type="ChEBI" id="CHEBI:15377"/>
        <dbReference type="ChEBI" id="CHEBI:15378"/>
        <dbReference type="ChEBI" id="CHEBI:57455"/>
        <dbReference type="ChEBI" id="CHEBI:195366"/>
        <dbReference type="EC" id="3.5.4.9"/>
    </reaction>
</comment>
<dbReference type="FunFam" id="3.40.50.10860:FF:000005">
    <property type="entry name" value="C-1-tetrahydrofolate synthase, cytoplasmic, putative"/>
    <property type="match status" value="1"/>
</dbReference>
<dbReference type="GO" id="GO:0004477">
    <property type="term" value="F:methenyltetrahydrofolate cyclohydrolase activity"/>
    <property type="evidence" value="ECO:0007669"/>
    <property type="project" value="UniProtKB-EC"/>
</dbReference>
<keyword evidence="4" id="KW-0378">Hydrolase</keyword>
<dbReference type="PANTHER" id="PTHR48099">
    <property type="entry name" value="C-1-TETRAHYDROFOLATE SYNTHASE, CYTOPLASMIC-RELATED"/>
    <property type="match status" value="1"/>
</dbReference>
<keyword evidence="5" id="KW-0560">Oxidoreductase</keyword>
<dbReference type="Pfam" id="PF02882">
    <property type="entry name" value="THF_DHG_CYH_C"/>
    <property type="match status" value="1"/>
</dbReference>
<evidence type="ECO:0000259" key="8">
    <source>
        <dbReference type="Pfam" id="PF00763"/>
    </source>
</evidence>
<dbReference type="CDD" id="cd01080">
    <property type="entry name" value="NAD_bind_m-THF_DH_Cyclohyd"/>
    <property type="match status" value="1"/>
</dbReference>
<evidence type="ECO:0000256" key="6">
    <source>
        <dbReference type="ARBA" id="ARBA00023268"/>
    </source>
</evidence>
<dbReference type="InterPro" id="IPR046346">
    <property type="entry name" value="Aminoacid_DH-like_N_sf"/>
</dbReference>
<dbReference type="GO" id="GO:0035999">
    <property type="term" value="P:tetrahydrofolate interconversion"/>
    <property type="evidence" value="ECO:0007669"/>
    <property type="project" value="TreeGrafter"/>
</dbReference>
<keyword evidence="6" id="KW-0511">Multifunctional enzyme</keyword>
<evidence type="ECO:0000313" key="10">
    <source>
        <dbReference type="EnsemblMetazoa" id="XP_014239251.1"/>
    </source>
</evidence>
<protein>
    <recommendedName>
        <fullName evidence="2">methenyltetrahydrofolate cyclohydrolase</fullName>
        <ecNumber evidence="2">3.5.4.9</ecNumber>
    </recommendedName>
</protein>
<dbReference type="OMA" id="YGCMKML"/>
<dbReference type="PANTHER" id="PTHR48099:SF11">
    <property type="entry name" value="BIFUNCTIONAL METHYLENETETRAHYDROFOLATE DEHYDROGENASE_CYCLOHYDROLASE, MITOCHONDRIAL"/>
    <property type="match status" value="1"/>
</dbReference>
<dbReference type="OrthoDB" id="5126881at2759"/>
<reference evidence="10" key="1">
    <citation type="submission" date="2022-01" db="UniProtKB">
        <authorList>
            <consortium name="EnsemblMetazoa"/>
        </authorList>
    </citation>
    <scope>IDENTIFICATION</scope>
</reference>
<organism evidence="10 11">
    <name type="scientific">Cimex lectularius</name>
    <name type="common">Bed bug</name>
    <name type="synonym">Acanthia lectularia</name>
    <dbReference type="NCBI Taxonomy" id="79782"/>
    <lineage>
        <taxon>Eukaryota</taxon>
        <taxon>Metazoa</taxon>
        <taxon>Ecdysozoa</taxon>
        <taxon>Arthropoda</taxon>
        <taxon>Hexapoda</taxon>
        <taxon>Insecta</taxon>
        <taxon>Pterygota</taxon>
        <taxon>Neoptera</taxon>
        <taxon>Paraneoptera</taxon>
        <taxon>Hemiptera</taxon>
        <taxon>Heteroptera</taxon>
        <taxon>Panheteroptera</taxon>
        <taxon>Cimicomorpha</taxon>
        <taxon>Cimicidae</taxon>
        <taxon>Cimex</taxon>
    </lineage>
</organism>
<dbReference type="InterPro" id="IPR036291">
    <property type="entry name" value="NAD(P)-bd_dom_sf"/>
</dbReference>
<evidence type="ECO:0000256" key="4">
    <source>
        <dbReference type="ARBA" id="ARBA00022801"/>
    </source>
</evidence>
<name>A0A8I6R5S4_CIMLE</name>